<gene>
    <name evidence="4" type="ORF">C2G38_2282742</name>
</gene>
<keyword evidence="1" id="KW-0539">Nucleus</keyword>
<feature type="region of interest" description="Disordered" evidence="2">
    <location>
        <begin position="48"/>
        <end position="90"/>
    </location>
</feature>
<dbReference type="InterPro" id="IPR050797">
    <property type="entry name" value="Carb_Metab_Trans_Reg"/>
</dbReference>
<dbReference type="OrthoDB" id="2123952at2759"/>
<evidence type="ECO:0000256" key="1">
    <source>
        <dbReference type="ARBA" id="ARBA00023242"/>
    </source>
</evidence>
<accession>A0A397VS79</accession>
<name>A0A397VS79_9GLOM</name>
<dbReference type="SUPFAM" id="SSF57701">
    <property type="entry name" value="Zn2/Cys6 DNA-binding domain"/>
    <property type="match status" value="1"/>
</dbReference>
<keyword evidence="5" id="KW-1185">Reference proteome</keyword>
<reference evidence="4 5" key="1">
    <citation type="submission" date="2018-06" db="EMBL/GenBank/DDBJ databases">
        <title>Comparative genomics reveals the genomic features of Rhizophagus irregularis, R. cerebriforme, R. diaphanum and Gigaspora rosea, and their symbiotic lifestyle signature.</title>
        <authorList>
            <person name="Morin E."/>
            <person name="San Clemente H."/>
            <person name="Chen E.C.H."/>
            <person name="De La Providencia I."/>
            <person name="Hainaut M."/>
            <person name="Kuo A."/>
            <person name="Kohler A."/>
            <person name="Murat C."/>
            <person name="Tang N."/>
            <person name="Roy S."/>
            <person name="Loubradou J."/>
            <person name="Henrissat B."/>
            <person name="Grigoriev I.V."/>
            <person name="Corradi N."/>
            <person name="Roux C."/>
            <person name="Martin F.M."/>
        </authorList>
    </citation>
    <scope>NUCLEOTIDE SEQUENCE [LARGE SCALE GENOMIC DNA]</scope>
    <source>
        <strain evidence="4 5">DAOM 194757</strain>
    </source>
</reference>
<dbReference type="PROSITE" id="PS00463">
    <property type="entry name" value="ZN2_CY6_FUNGAL_1"/>
    <property type="match status" value="1"/>
</dbReference>
<feature type="compositionally biased region" description="Polar residues" evidence="2">
    <location>
        <begin position="79"/>
        <end position="90"/>
    </location>
</feature>
<dbReference type="InterPro" id="IPR036864">
    <property type="entry name" value="Zn2-C6_fun-type_DNA-bd_sf"/>
</dbReference>
<evidence type="ECO:0000259" key="3">
    <source>
        <dbReference type="PROSITE" id="PS50048"/>
    </source>
</evidence>
<dbReference type="AlphaFoldDB" id="A0A397VS79"/>
<protein>
    <recommendedName>
        <fullName evidence="3">Zn(2)-C6 fungal-type domain-containing protein</fullName>
    </recommendedName>
</protein>
<proteinExistence type="predicted"/>
<dbReference type="GO" id="GO:0000981">
    <property type="term" value="F:DNA-binding transcription factor activity, RNA polymerase II-specific"/>
    <property type="evidence" value="ECO:0007669"/>
    <property type="project" value="InterPro"/>
</dbReference>
<organism evidence="4 5">
    <name type="scientific">Gigaspora rosea</name>
    <dbReference type="NCBI Taxonomy" id="44941"/>
    <lineage>
        <taxon>Eukaryota</taxon>
        <taxon>Fungi</taxon>
        <taxon>Fungi incertae sedis</taxon>
        <taxon>Mucoromycota</taxon>
        <taxon>Glomeromycotina</taxon>
        <taxon>Glomeromycetes</taxon>
        <taxon>Diversisporales</taxon>
        <taxon>Gigasporaceae</taxon>
        <taxon>Gigaspora</taxon>
    </lineage>
</organism>
<dbReference type="EMBL" id="QKWP01000210">
    <property type="protein sequence ID" value="RIB24591.1"/>
    <property type="molecule type" value="Genomic_DNA"/>
</dbReference>
<dbReference type="Gene3D" id="4.10.240.10">
    <property type="entry name" value="Zn(2)-C6 fungal-type DNA-binding domain"/>
    <property type="match status" value="1"/>
</dbReference>
<evidence type="ECO:0000256" key="2">
    <source>
        <dbReference type="SAM" id="MobiDB-lite"/>
    </source>
</evidence>
<dbReference type="Proteomes" id="UP000266673">
    <property type="component" value="Unassembled WGS sequence"/>
</dbReference>
<dbReference type="InterPro" id="IPR001138">
    <property type="entry name" value="Zn2Cys6_DnaBD"/>
</dbReference>
<feature type="domain" description="Zn(2)-C6 fungal-type" evidence="3">
    <location>
        <begin position="15"/>
        <end position="46"/>
    </location>
</feature>
<dbReference type="GO" id="GO:0008270">
    <property type="term" value="F:zinc ion binding"/>
    <property type="evidence" value="ECO:0007669"/>
    <property type="project" value="InterPro"/>
</dbReference>
<dbReference type="Pfam" id="PF00172">
    <property type="entry name" value="Zn_clus"/>
    <property type="match status" value="1"/>
</dbReference>
<feature type="compositionally biased region" description="Polar residues" evidence="2">
    <location>
        <begin position="62"/>
        <end position="71"/>
    </location>
</feature>
<evidence type="ECO:0000313" key="4">
    <source>
        <dbReference type="EMBL" id="RIB24591.1"/>
    </source>
</evidence>
<dbReference type="CDD" id="cd00067">
    <property type="entry name" value="GAL4"/>
    <property type="match status" value="1"/>
</dbReference>
<evidence type="ECO:0000313" key="5">
    <source>
        <dbReference type="Proteomes" id="UP000266673"/>
    </source>
</evidence>
<dbReference type="PANTHER" id="PTHR31668">
    <property type="entry name" value="GLUCOSE TRANSPORT TRANSCRIPTION REGULATOR RGT1-RELATED-RELATED"/>
    <property type="match status" value="1"/>
</dbReference>
<sequence length="179" mass="20504">MAPTLSSLRYNVTKACDYCRDKKIRCKNSTQSTCNECIKRHKKCTYNAQPAKRGPKPREPPTSDQDSSGNEQQDDESVRNPTLPQDDGNSNLFQEDEPLCGLIFGELYRGLIFDELYRGLNFDALYRGLNSSPGECKLFEEIFEKEQLEILTSTSSEPCPFENIEGHYCHRGCIVRRNY</sequence>
<dbReference type="PROSITE" id="PS50048">
    <property type="entry name" value="ZN2_CY6_FUNGAL_2"/>
    <property type="match status" value="1"/>
</dbReference>
<dbReference type="SMART" id="SM00066">
    <property type="entry name" value="GAL4"/>
    <property type="match status" value="1"/>
</dbReference>
<comment type="caution">
    <text evidence="4">The sequence shown here is derived from an EMBL/GenBank/DDBJ whole genome shotgun (WGS) entry which is preliminary data.</text>
</comment>